<dbReference type="EMBL" id="NHTK01001276">
    <property type="protein sequence ID" value="PPR01049.1"/>
    <property type="molecule type" value="Genomic_DNA"/>
</dbReference>
<feature type="compositionally biased region" description="Low complexity" evidence="1">
    <location>
        <begin position="288"/>
        <end position="303"/>
    </location>
</feature>
<accession>A0A409YDF8</accession>
<keyword evidence="4" id="KW-1185">Reference proteome</keyword>
<dbReference type="InParanoid" id="A0A409YDF8"/>
<dbReference type="CDD" id="cd12087">
    <property type="entry name" value="TM_EGFR-like"/>
    <property type="match status" value="1"/>
</dbReference>
<evidence type="ECO:0000313" key="3">
    <source>
        <dbReference type="EMBL" id="PPR01049.1"/>
    </source>
</evidence>
<feature type="compositionally biased region" description="Polar residues" evidence="1">
    <location>
        <begin position="52"/>
        <end position="66"/>
    </location>
</feature>
<name>A0A409YDF8_9AGAR</name>
<organism evidence="3 4">
    <name type="scientific">Panaeolus cyanescens</name>
    <dbReference type="NCBI Taxonomy" id="181874"/>
    <lineage>
        <taxon>Eukaryota</taxon>
        <taxon>Fungi</taxon>
        <taxon>Dikarya</taxon>
        <taxon>Basidiomycota</taxon>
        <taxon>Agaricomycotina</taxon>
        <taxon>Agaricomycetes</taxon>
        <taxon>Agaricomycetidae</taxon>
        <taxon>Agaricales</taxon>
        <taxon>Agaricineae</taxon>
        <taxon>Galeropsidaceae</taxon>
        <taxon>Panaeolus</taxon>
    </lineage>
</organism>
<dbReference type="AlphaFoldDB" id="A0A409YDF8"/>
<protein>
    <submittedName>
        <fullName evidence="3">Uncharacterized protein</fullName>
    </submittedName>
</protein>
<dbReference type="Proteomes" id="UP000284842">
    <property type="component" value="Unassembled WGS sequence"/>
</dbReference>
<dbReference type="OrthoDB" id="10672479at2759"/>
<comment type="caution">
    <text evidence="3">The sequence shown here is derived from an EMBL/GenBank/DDBJ whole genome shotgun (WGS) entry which is preliminary data.</text>
</comment>
<keyword evidence="2" id="KW-1133">Transmembrane helix</keyword>
<evidence type="ECO:0000313" key="4">
    <source>
        <dbReference type="Proteomes" id="UP000284842"/>
    </source>
</evidence>
<evidence type="ECO:0000256" key="2">
    <source>
        <dbReference type="SAM" id="Phobius"/>
    </source>
</evidence>
<proteinExistence type="predicted"/>
<feature type="region of interest" description="Disordered" evidence="1">
    <location>
        <begin position="52"/>
        <end position="71"/>
    </location>
</feature>
<keyword evidence="2" id="KW-0812">Transmembrane</keyword>
<sequence length="371" mass="38114">MLFSTQFSPPSAPSIVLGNVDAPVINIASFVLTIPGSVYTSTPTGGGVLPSTSLATSTSQPANTQVGAVPSNPNPGVVIRSTVMQTLIPTSTPASLVATQTGAATGSIISQLTASDTPLISASTLSDATTQAPSISSSLVAGSFPSVILASTSHSTNARAGKIAGGVVGGIAFVCIILILVYYRIRRQKRYGLKLDPELDRASESRMSSDSPAIITPFPPVERPVSLPAKLTSNEAGAPVGQPLQPLRAVPYGMKPSEMRPIATSLPMQEAGPSRLGPTYVLPRAKHASSAEASTSSLQSSSSRRLGEQEVEGYNQALDPGPSSQPILMTQREAGGSRARLIPMGPRRAIDGGPLAVGTFGTDMGTLPPTY</sequence>
<evidence type="ECO:0000256" key="1">
    <source>
        <dbReference type="SAM" id="MobiDB-lite"/>
    </source>
</evidence>
<gene>
    <name evidence="3" type="ORF">CVT24_000603</name>
</gene>
<feature type="transmembrane region" description="Helical" evidence="2">
    <location>
        <begin position="163"/>
        <end position="185"/>
    </location>
</feature>
<feature type="region of interest" description="Disordered" evidence="1">
    <location>
        <begin position="285"/>
        <end position="328"/>
    </location>
</feature>
<keyword evidence="2" id="KW-0472">Membrane</keyword>
<reference evidence="3 4" key="1">
    <citation type="journal article" date="2018" name="Evol. Lett.">
        <title>Horizontal gene cluster transfer increased hallucinogenic mushroom diversity.</title>
        <authorList>
            <person name="Reynolds H.T."/>
            <person name="Vijayakumar V."/>
            <person name="Gluck-Thaler E."/>
            <person name="Korotkin H.B."/>
            <person name="Matheny P.B."/>
            <person name="Slot J.C."/>
        </authorList>
    </citation>
    <scope>NUCLEOTIDE SEQUENCE [LARGE SCALE GENOMIC DNA]</scope>
    <source>
        <strain evidence="3 4">2629</strain>
    </source>
</reference>